<reference evidence="2 3" key="1">
    <citation type="submission" date="2021-06" db="EMBL/GenBank/DDBJ databases">
        <title>Caerostris darwini draft genome.</title>
        <authorList>
            <person name="Kono N."/>
            <person name="Arakawa K."/>
        </authorList>
    </citation>
    <scope>NUCLEOTIDE SEQUENCE [LARGE SCALE GENOMIC DNA]</scope>
</reference>
<proteinExistence type="predicted"/>
<sequence length="103" mass="11336">MTEQQLPSAPLQVTAMQRNLPGSHQSSPTIPAQPTITSEPNTSKLDSADIISELIKLVNSGLAPTILVEPFYRSIPELQQTADSHLRAYIIFKNYTLMTSNIN</sequence>
<organism evidence="2 3">
    <name type="scientific">Caerostris darwini</name>
    <dbReference type="NCBI Taxonomy" id="1538125"/>
    <lineage>
        <taxon>Eukaryota</taxon>
        <taxon>Metazoa</taxon>
        <taxon>Ecdysozoa</taxon>
        <taxon>Arthropoda</taxon>
        <taxon>Chelicerata</taxon>
        <taxon>Arachnida</taxon>
        <taxon>Araneae</taxon>
        <taxon>Araneomorphae</taxon>
        <taxon>Entelegynae</taxon>
        <taxon>Araneoidea</taxon>
        <taxon>Araneidae</taxon>
        <taxon>Caerostris</taxon>
    </lineage>
</organism>
<dbReference type="AlphaFoldDB" id="A0AAV4QCQ1"/>
<accession>A0AAV4QCQ1</accession>
<protein>
    <submittedName>
        <fullName evidence="2">Uncharacterized protein</fullName>
    </submittedName>
</protein>
<evidence type="ECO:0000313" key="2">
    <source>
        <dbReference type="EMBL" id="GIY06880.1"/>
    </source>
</evidence>
<name>A0AAV4QCQ1_9ARAC</name>
<keyword evidence="3" id="KW-1185">Reference proteome</keyword>
<dbReference type="Proteomes" id="UP001054837">
    <property type="component" value="Unassembled WGS sequence"/>
</dbReference>
<gene>
    <name evidence="2" type="ORF">CDAR_76981</name>
</gene>
<evidence type="ECO:0000256" key="1">
    <source>
        <dbReference type="SAM" id="MobiDB-lite"/>
    </source>
</evidence>
<comment type="caution">
    <text evidence="2">The sequence shown here is derived from an EMBL/GenBank/DDBJ whole genome shotgun (WGS) entry which is preliminary data.</text>
</comment>
<feature type="region of interest" description="Disordered" evidence="1">
    <location>
        <begin position="1"/>
        <end position="43"/>
    </location>
</feature>
<evidence type="ECO:0000313" key="3">
    <source>
        <dbReference type="Proteomes" id="UP001054837"/>
    </source>
</evidence>
<feature type="compositionally biased region" description="Polar residues" evidence="1">
    <location>
        <begin position="14"/>
        <end position="43"/>
    </location>
</feature>
<dbReference type="EMBL" id="BPLQ01004264">
    <property type="protein sequence ID" value="GIY06880.1"/>
    <property type="molecule type" value="Genomic_DNA"/>
</dbReference>